<sequence>MGLLTTTVIVSSILAFCSGSFSCPGIWQTSLGSSCYKFLGGNLTWAEASLHCREIGGHLAIITSAEENKYLKDFAVRHHVSYPLYRYWLDGKDDESENHWYWDWTGEPIKYTPWQPGEPSNSGQVEHCLGLYGNGNWNDFKCDFKNHAICELEYVDANLL</sequence>
<comment type="caution">
    <text evidence="4">The sequence shown here is derived from an EMBL/GenBank/DDBJ whole genome shotgun (WGS) entry which is preliminary data.</text>
</comment>
<protein>
    <recommendedName>
        <fullName evidence="3">C-type lectin domain-containing protein</fullName>
    </recommendedName>
</protein>
<feature type="chain" id="PRO_5045317670" description="C-type lectin domain-containing protein" evidence="2">
    <location>
        <begin position="20"/>
        <end position="160"/>
    </location>
</feature>
<feature type="signal peptide" evidence="2">
    <location>
        <begin position="1"/>
        <end position="19"/>
    </location>
</feature>
<dbReference type="InterPro" id="IPR050111">
    <property type="entry name" value="C-type_lectin/snaclec_domain"/>
</dbReference>
<proteinExistence type="predicted"/>
<evidence type="ECO:0000313" key="5">
    <source>
        <dbReference type="Proteomes" id="UP001217089"/>
    </source>
</evidence>
<dbReference type="InterPro" id="IPR016186">
    <property type="entry name" value="C-type_lectin-like/link_sf"/>
</dbReference>
<evidence type="ECO:0000313" key="4">
    <source>
        <dbReference type="EMBL" id="KAJ8314423.1"/>
    </source>
</evidence>
<name>A0ABQ9FAQ6_TEGGR</name>
<evidence type="ECO:0000256" key="1">
    <source>
        <dbReference type="ARBA" id="ARBA00023157"/>
    </source>
</evidence>
<dbReference type="SMART" id="SM00034">
    <property type="entry name" value="CLECT"/>
    <property type="match status" value="1"/>
</dbReference>
<gene>
    <name evidence="4" type="ORF">KUTeg_006573</name>
</gene>
<dbReference type="PANTHER" id="PTHR22803">
    <property type="entry name" value="MANNOSE, PHOSPHOLIPASE, LECTIN RECEPTOR RELATED"/>
    <property type="match status" value="1"/>
</dbReference>
<dbReference type="Proteomes" id="UP001217089">
    <property type="component" value="Unassembled WGS sequence"/>
</dbReference>
<dbReference type="CDD" id="cd00037">
    <property type="entry name" value="CLECT"/>
    <property type="match status" value="1"/>
</dbReference>
<feature type="domain" description="C-type lectin" evidence="3">
    <location>
        <begin position="31"/>
        <end position="151"/>
    </location>
</feature>
<keyword evidence="5" id="KW-1185">Reference proteome</keyword>
<dbReference type="EMBL" id="JARBDR010000337">
    <property type="protein sequence ID" value="KAJ8314423.1"/>
    <property type="molecule type" value="Genomic_DNA"/>
</dbReference>
<organism evidence="4 5">
    <name type="scientific">Tegillarca granosa</name>
    <name type="common">Malaysian cockle</name>
    <name type="synonym">Anadara granosa</name>
    <dbReference type="NCBI Taxonomy" id="220873"/>
    <lineage>
        <taxon>Eukaryota</taxon>
        <taxon>Metazoa</taxon>
        <taxon>Spiralia</taxon>
        <taxon>Lophotrochozoa</taxon>
        <taxon>Mollusca</taxon>
        <taxon>Bivalvia</taxon>
        <taxon>Autobranchia</taxon>
        <taxon>Pteriomorphia</taxon>
        <taxon>Arcoida</taxon>
        <taxon>Arcoidea</taxon>
        <taxon>Arcidae</taxon>
        <taxon>Tegillarca</taxon>
    </lineage>
</organism>
<dbReference type="InterPro" id="IPR016187">
    <property type="entry name" value="CTDL_fold"/>
</dbReference>
<accession>A0ABQ9FAQ6</accession>
<evidence type="ECO:0000259" key="3">
    <source>
        <dbReference type="PROSITE" id="PS50041"/>
    </source>
</evidence>
<dbReference type="SUPFAM" id="SSF56436">
    <property type="entry name" value="C-type lectin-like"/>
    <property type="match status" value="1"/>
</dbReference>
<dbReference type="PROSITE" id="PS00615">
    <property type="entry name" value="C_TYPE_LECTIN_1"/>
    <property type="match status" value="1"/>
</dbReference>
<dbReference type="InterPro" id="IPR001304">
    <property type="entry name" value="C-type_lectin-like"/>
</dbReference>
<dbReference type="Gene3D" id="3.10.100.10">
    <property type="entry name" value="Mannose-Binding Protein A, subunit A"/>
    <property type="match status" value="1"/>
</dbReference>
<dbReference type="Pfam" id="PF00059">
    <property type="entry name" value="Lectin_C"/>
    <property type="match status" value="1"/>
</dbReference>
<evidence type="ECO:0000256" key="2">
    <source>
        <dbReference type="SAM" id="SignalP"/>
    </source>
</evidence>
<dbReference type="InterPro" id="IPR018378">
    <property type="entry name" value="C-type_lectin_CS"/>
</dbReference>
<reference evidence="4 5" key="1">
    <citation type="submission" date="2022-12" db="EMBL/GenBank/DDBJ databases">
        <title>Chromosome-level genome of Tegillarca granosa.</title>
        <authorList>
            <person name="Kim J."/>
        </authorList>
    </citation>
    <scope>NUCLEOTIDE SEQUENCE [LARGE SCALE GENOMIC DNA]</scope>
    <source>
        <strain evidence="4">Teg-2019</strain>
        <tissue evidence="4">Adductor muscle</tissue>
    </source>
</reference>
<dbReference type="PROSITE" id="PS50041">
    <property type="entry name" value="C_TYPE_LECTIN_2"/>
    <property type="match status" value="1"/>
</dbReference>
<keyword evidence="2" id="KW-0732">Signal</keyword>
<keyword evidence="1" id="KW-1015">Disulfide bond</keyword>